<organism evidence="2 3">
    <name type="scientific">Steinernema carpocapsae</name>
    <name type="common">Entomopathogenic nematode</name>
    <dbReference type="NCBI Taxonomy" id="34508"/>
    <lineage>
        <taxon>Eukaryota</taxon>
        <taxon>Metazoa</taxon>
        <taxon>Ecdysozoa</taxon>
        <taxon>Nematoda</taxon>
        <taxon>Chromadorea</taxon>
        <taxon>Rhabditida</taxon>
        <taxon>Tylenchina</taxon>
        <taxon>Panagrolaimomorpha</taxon>
        <taxon>Strongyloidoidea</taxon>
        <taxon>Steinernematidae</taxon>
        <taxon>Steinernema</taxon>
    </lineage>
</organism>
<sequence>MIAKNHNDTFTLQWPVSLLNFTTLEYIVLSFCVCFFFRWLFLKLLTKWVFYQKGSDAKRKLLLNKCVSTACCLFIGSLAPLFFLRIIDYNENEPNRLFIFVFCFCLYHIASNLKLKRPQDIFYLIMRHLFVMSILVLYHFDPTPEASQAISIGLLIYLSRALLHVETVFKISIQTHNFILCELWSVVVYLSLIAFRLFPLHFITSYAYSPSGPLSLVTVGLAWIVVIYNILLTYNYWILHGVPGKALFSRKKHQEPENPEAKEMMVGQLENVV</sequence>
<accession>A0A4U5LVB2</accession>
<feature type="transmembrane region" description="Helical" evidence="1">
    <location>
        <begin position="62"/>
        <end position="84"/>
    </location>
</feature>
<keyword evidence="1" id="KW-1133">Transmembrane helix</keyword>
<feature type="transmembrane region" description="Helical" evidence="1">
    <location>
        <begin position="214"/>
        <end position="237"/>
    </location>
</feature>
<feature type="transmembrane region" description="Helical" evidence="1">
    <location>
        <begin position="122"/>
        <end position="140"/>
    </location>
</feature>
<evidence type="ECO:0008006" key="4">
    <source>
        <dbReference type="Google" id="ProtNLM"/>
    </source>
</evidence>
<feature type="transmembrane region" description="Helical" evidence="1">
    <location>
        <begin position="183"/>
        <end position="208"/>
    </location>
</feature>
<dbReference type="EMBL" id="AZBU02000012">
    <property type="protein sequence ID" value="TKR60084.1"/>
    <property type="molecule type" value="Genomic_DNA"/>
</dbReference>
<feature type="transmembrane region" description="Helical" evidence="1">
    <location>
        <begin position="146"/>
        <end position="163"/>
    </location>
</feature>
<evidence type="ECO:0000256" key="1">
    <source>
        <dbReference type="SAM" id="Phobius"/>
    </source>
</evidence>
<evidence type="ECO:0000313" key="3">
    <source>
        <dbReference type="Proteomes" id="UP000298663"/>
    </source>
</evidence>
<feature type="transmembrane region" description="Helical" evidence="1">
    <location>
        <begin position="96"/>
        <end position="115"/>
    </location>
</feature>
<keyword evidence="1" id="KW-0472">Membrane</keyword>
<protein>
    <recommendedName>
        <fullName evidence="4">TLC domain-containing protein</fullName>
    </recommendedName>
</protein>
<reference evidence="2 3" key="1">
    <citation type="journal article" date="2015" name="Genome Biol.">
        <title>Comparative genomics of Steinernema reveals deeply conserved gene regulatory networks.</title>
        <authorList>
            <person name="Dillman A.R."/>
            <person name="Macchietto M."/>
            <person name="Porter C.F."/>
            <person name="Rogers A."/>
            <person name="Williams B."/>
            <person name="Antoshechkin I."/>
            <person name="Lee M.M."/>
            <person name="Goodwin Z."/>
            <person name="Lu X."/>
            <person name="Lewis E.E."/>
            <person name="Goodrich-Blair H."/>
            <person name="Stock S.P."/>
            <person name="Adams B.J."/>
            <person name="Sternberg P.W."/>
            <person name="Mortazavi A."/>
        </authorList>
    </citation>
    <scope>NUCLEOTIDE SEQUENCE [LARGE SCALE GENOMIC DNA]</scope>
    <source>
        <strain evidence="2 3">ALL</strain>
    </source>
</reference>
<dbReference type="AlphaFoldDB" id="A0A4U5LVB2"/>
<gene>
    <name evidence="2" type="ORF">L596_029668</name>
</gene>
<evidence type="ECO:0000313" key="2">
    <source>
        <dbReference type="EMBL" id="TKR60084.1"/>
    </source>
</evidence>
<dbReference type="Proteomes" id="UP000298663">
    <property type="component" value="Unassembled WGS sequence"/>
</dbReference>
<proteinExistence type="predicted"/>
<name>A0A4U5LVB2_STECR</name>
<keyword evidence="3" id="KW-1185">Reference proteome</keyword>
<keyword evidence="1" id="KW-0812">Transmembrane</keyword>
<feature type="transmembrane region" description="Helical" evidence="1">
    <location>
        <begin position="18"/>
        <end position="41"/>
    </location>
</feature>
<reference evidence="2 3" key="2">
    <citation type="journal article" date="2019" name="G3 (Bethesda)">
        <title>Hybrid Assembly of the Genome of the Entomopathogenic Nematode Steinernema carpocapsae Identifies the X-Chromosome.</title>
        <authorList>
            <person name="Serra L."/>
            <person name="Macchietto M."/>
            <person name="Macias-Munoz A."/>
            <person name="McGill C.J."/>
            <person name="Rodriguez I.M."/>
            <person name="Rodriguez B."/>
            <person name="Murad R."/>
            <person name="Mortazavi A."/>
        </authorList>
    </citation>
    <scope>NUCLEOTIDE SEQUENCE [LARGE SCALE GENOMIC DNA]</scope>
    <source>
        <strain evidence="2 3">ALL</strain>
    </source>
</reference>
<comment type="caution">
    <text evidence="2">The sequence shown here is derived from an EMBL/GenBank/DDBJ whole genome shotgun (WGS) entry which is preliminary data.</text>
</comment>